<dbReference type="EMBL" id="CP014501">
    <property type="protein sequence ID" value="ANB12622.1"/>
    <property type="molecule type" value="Genomic_DNA"/>
</dbReference>
<dbReference type="RefSeq" id="XP_018735099.1">
    <property type="nucleotide sequence ID" value="XM_018882851.1"/>
</dbReference>
<accession>A0A167D8T7</accession>
<dbReference type="GO" id="GO:0005634">
    <property type="term" value="C:nucleus"/>
    <property type="evidence" value="ECO:0007669"/>
    <property type="project" value="UniProtKB-SubCell"/>
</dbReference>
<dbReference type="OrthoDB" id="4356994at2759"/>
<evidence type="ECO:0000256" key="1">
    <source>
        <dbReference type="ARBA" id="ARBA00004123"/>
    </source>
</evidence>
<dbReference type="GeneID" id="30037962"/>
<evidence type="ECO:0000256" key="3">
    <source>
        <dbReference type="SAM" id="MobiDB-lite"/>
    </source>
</evidence>
<feature type="region of interest" description="Disordered" evidence="3">
    <location>
        <begin position="516"/>
        <end position="545"/>
    </location>
</feature>
<protein>
    <submittedName>
        <fullName evidence="4">Transcription factor, zf-fungal binuclear cluster type (Predicted)</fullName>
    </submittedName>
</protein>
<dbReference type="PANTHER" id="PTHR31001">
    <property type="entry name" value="UNCHARACTERIZED TRANSCRIPTIONAL REGULATORY PROTEIN"/>
    <property type="match status" value="1"/>
</dbReference>
<evidence type="ECO:0000313" key="4">
    <source>
        <dbReference type="EMBL" id="ANB12622.1"/>
    </source>
</evidence>
<dbReference type="InterPro" id="IPR050613">
    <property type="entry name" value="Sec_Metabolite_Reg"/>
</dbReference>
<keyword evidence="5" id="KW-1185">Reference proteome</keyword>
<proteinExistence type="predicted"/>
<evidence type="ECO:0000313" key="5">
    <source>
        <dbReference type="Proteomes" id="UP000189580"/>
    </source>
</evidence>
<organism evidence="4 5">
    <name type="scientific">Sugiyamaella lignohabitans</name>
    <dbReference type="NCBI Taxonomy" id="796027"/>
    <lineage>
        <taxon>Eukaryota</taxon>
        <taxon>Fungi</taxon>
        <taxon>Dikarya</taxon>
        <taxon>Ascomycota</taxon>
        <taxon>Saccharomycotina</taxon>
        <taxon>Dipodascomycetes</taxon>
        <taxon>Dipodascales</taxon>
        <taxon>Trichomonascaceae</taxon>
        <taxon>Sugiyamaella</taxon>
    </lineage>
</organism>
<dbReference type="KEGG" id="slb:AWJ20_881"/>
<dbReference type="CDD" id="cd12148">
    <property type="entry name" value="fungal_TF_MHR"/>
    <property type="match status" value="1"/>
</dbReference>
<name>A0A167D8T7_9ASCO</name>
<dbReference type="Proteomes" id="UP000189580">
    <property type="component" value="Chromosome a"/>
</dbReference>
<evidence type="ECO:0000256" key="2">
    <source>
        <dbReference type="ARBA" id="ARBA00023242"/>
    </source>
</evidence>
<keyword evidence="2" id="KW-0539">Nucleus</keyword>
<comment type="subcellular location">
    <subcellularLocation>
        <location evidence="1">Nucleus</location>
    </subcellularLocation>
</comment>
<dbReference type="AlphaFoldDB" id="A0A167D8T7"/>
<sequence length="593" mass="67555">MGAIFQRLDRLERQVLLGTSGSVCPSPSYELQSMLSPSSSSEGGGQYCWNWPPGIDKTPGMKELVNLVETVRDTNNLPPCEWPNLKRKFQIFTESSNTDYTSFLPPKHIHDMLLARYKEVVHPIMPIIDLVEITERSEGFWSDDKSMLLNDAHFMAIYFLILSYSSRSSGYDVQNHNVTSSLHRLFINAAEHFMSFFVYVGSPDIKSFEAILLYSMFMFAGETVQSGRAITSLVNNMAQIIGLYKKEPRDRRQADLFKIFYSFEKSSALDIDQPSFINDRYCYFNSYRSIDLTNCTGFVSAQFQLSRLLSKVVDEVYGRSSCPSQETIRSLDSEISQAIESIPSNLKVSQIVQVSPGLLMQQYIIDTLAHKILFMLHKSFISRRNSAGQLYAEYEFSRRRGLEACVRLMKNQMDVFSNQELQEFVWCHWHCIYYQAFFAALLTGLDYKQCKELSDEINAPGKDIMELVETMRNQYFDMRIATMCASARSHLVLSAVLQVKSEFDIPHLFGPFSRASSTSGDARESPLSEANQPTPTADGKQLFPHGDKRLFPEVDSMRASPISDDISIDTIFDDKFFENICFTNASAIYSTSM</sequence>
<gene>
    <name evidence="4" type="ORF">AWJ20_881</name>
</gene>
<reference evidence="4 5" key="1">
    <citation type="submission" date="2016-02" db="EMBL/GenBank/DDBJ databases">
        <title>Complete genome sequence and transcriptome regulation of the pentose utilising yeast Sugiyamaella lignohabitans.</title>
        <authorList>
            <person name="Bellasio M."/>
            <person name="Peymann A."/>
            <person name="Valli M."/>
            <person name="Sipitzky M."/>
            <person name="Graf A."/>
            <person name="Sauer M."/>
            <person name="Marx H."/>
            <person name="Mattanovich D."/>
        </authorList>
    </citation>
    <scope>NUCLEOTIDE SEQUENCE [LARGE SCALE GENOMIC DNA]</scope>
    <source>
        <strain evidence="4 5">CBS 10342</strain>
    </source>
</reference>